<gene>
    <name evidence="2" type="ORF">H735_23690</name>
</gene>
<accession>A0A0C1VL85</accession>
<proteinExistence type="predicted"/>
<name>A0A0C1VL85_9VIBR</name>
<protein>
    <submittedName>
        <fullName evidence="2">Polyketide cyclase</fullName>
    </submittedName>
</protein>
<organism evidence="2">
    <name type="scientific">Vibrio owensii CAIM 1854 = LMG 25443</name>
    <dbReference type="NCBI Taxonomy" id="1229493"/>
    <lineage>
        <taxon>Bacteria</taxon>
        <taxon>Pseudomonadati</taxon>
        <taxon>Pseudomonadota</taxon>
        <taxon>Gammaproteobacteria</taxon>
        <taxon>Vibrionales</taxon>
        <taxon>Vibrionaceae</taxon>
        <taxon>Vibrio</taxon>
    </lineage>
</organism>
<dbReference type="Pfam" id="PF12680">
    <property type="entry name" value="SnoaL_2"/>
    <property type="match status" value="1"/>
</dbReference>
<dbReference type="Gene3D" id="3.10.450.50">
    <property type="match status" value="1"/>
</dbReference>
<dbReference type="InterPro" id="IPR037401">
    <property type="entry name" value="SnoaL-like"/>
</dbReference>
<evidence type="ECO:0000259" key="1">
    <source>
        <dbReference type="Pfam" id="PF12680"/>
    </source>
</evidence>
<evidence type="ECO:0000313" key="2">
    <source>
        <dbReference type="EMBL" id="KIF50568.1"/>
    </source>
</evidence>
<dbReference type="PATRIC" id="fig|1229493.5.peg.4142"/>
<reference evidence="2" key="1">
    <citation type="submission" date="2014-07" db="EMBL/GenBank/DDBJ databases">
        <title>Unique and conserved regions in Vibrio harveyi and related species in comparison with the shrimp pathogen Vibrio harveyi CAIM 1792.</title>
        <authorList>
            <person name="Espinoza-Valles I."/>
            <person name="Vora G."/>
            <person name="Leekitcharoenphon P."/>
            <person name="Ussery D."/>
            <person name="Hoj L."/>
            <person name="Gomez-Gil B."/>
        </authorList>
    </citation>
    <scope>NUCLEOTIDE SEQUENCE [LARGE SCALE GENOMIC DNA]</scope>
    <source>
        <strain evidence="2">DY05</strain>
    </source>
</reference>
<feature type="domain" description="SnoaL-like" evidence="1">
    <location>
        <begin position="9"/>
        <end position="101"/>
    </location>
</feature>
<comment type="caution">
    <text evidence="2">The sequence shown here is derived from an EMBL/GenBank/DDBJ whole genome shotgun (WGS) entry which is preliminary data.</text>
</comment>
<dbReference type="Proteomes" id="UP000031586">
    <property type="component" value="Unassembled WGS sequence"/>
</dbReference>
<dbReference type="AlphaFoldDB" id="A0A0C1VL85"/>
<sequence length="125" mass="14401">MTEKDIVLNFWKVMASNDFYAAAELLAPDCEVVWPLTKEVIRGRRNFAQLNSAYPAEGEWTFTIERIVGEGEQVVTDVIVSDGVRSDRAITFHTVRDGLICKQVEYWPEEYAAADWRSKWVERAK</sequence>
<dbReference type="EMBL" id="JPRD01000049">
    <property type="protein sequence ID" value="KIF50568.1"/>
    <property type="molecule type" value="Genomic_DNA"/>
</dbReference>
<dbReference type="SUPFAM" id="SSF54427">
    <property type="entry name" value="NTF2-like"/>
    <property type="match status" value="1"/>
</dbReference>
<dbReference type="InterPro" id="IPR032710">
    <property type="entry name" value="NTF2-like_dom_sf"/>
</dbReference>
<dbReference type="RefSeq" id="WP_020194118.1">
    <property type="nucleotide sequence ID" value="NZ_BAOH01000003.1"/>
</dbReference>